<feature type="transmembrane region" description="Helical" evidence="1">
    <location>
        <begin position="128"/>
        <end position="150"/>
    </location>
</feature>
<gene>
    <name evidence="2" type="ORF">A7L45_03000</name>
</gene>
<dbReference type="InterPro" id="IPR021205">
    <property type="entry name" value="Lanti_perm_SpaE/MutE/EpiE-like"/>
</dbReference>
<protein>
    <recommendedName>
        <fullName evidence="4">Lantibiotic immunity ABC transporter MutE/EpiE family permease subunit</fullName>
    </recommendedName>
</protein>
<evidence type="ECO:0000256" key="1">
    <source>
        <dbReference type="SAM" id="Phobius"/>
    </source>
</evidence>
<dbReference type="EMBL" id="CP015756">
    <property type="protein sequence ID" value="APC39107.1"/>
    <property type="molecule type" value="Genomic_DNA"/>
</dbReference>
<dbReference type="OrthoDB" id="9776525at2"/>
<feature type="transmembrane region" description="Helical" evidence="1">
    <location>
        <begin position="99"/>
        <end position="122"/>
    </location>
</feature>
<keyword evidence="1" id="KW-0812">Transmembrane</keyword>
<dbReference type="KEGG" id="ceu:A7L45_03000"/>
<sequence length="248" mass="28072">MINYLQSENLKYKRTFSRKIIVMAPLFFILYALLTMANMGTENNYFIIMVFNWWPLIFMPIGSALLCSLSDAKERKAGNYRGLRSHNVRSIRLWLSKNAIIAFYMFLSSIILMAVVFLYSFLKSGNMASVLKICEASMVIWITSVGLIPIYLFLATWLGMVASIGCALIGLAAGAMMAPEPSWILMPWSWPLRLMCPIAHVHPSGVPLQNGDILMNPSVILICIIVSIVFLIITFLLTSIWFSKREVR</sequence>
<feature type="transmembrane region" description="Helical" evidence="1">
    <location>
        <begin position="45"/>
        <end position="67"/>
    </location>
</feature>
<feature type="transmembrane region" description="Helical" evidence="1">
    <location>
        <begin position="157"/>
        <end position="178"/>
    </location>
</feature>
<dbReference type="CDD" id="cd21807">
    <property type="entry name" value="ABC-2_lan_permease_MutE_EpiE-like"/>
    <property type="match status" value="1"/>
</dbReference>
<dbReference type="RefSeq" id="WP_071611403.1">
    <property type="nucleotide sequence ID" value="NZ_CP015756.1"/>
</dbReference>
<organism evidence="2 3">
    <name type="scientific">Clostridium estertheticum subsp. estertheticum</name>
    <dbReference type="NCBI Taxonomy" id="1552"/>
    <lineage>
        <taxon>Bacteria</taxon>
        <taxon>Bacillati</taxon>
        <taxon>Bacillota</taxon>
        <taxon>Clostridia</taxon>
        <taxon>Eubacteriales</taxon>
        <taxon>Clostridiaceae</taxon>
        <taxon>Clostridium</taxon>
    </lineage>
</organism>
<accession>A0A1J0GCV1</accession>
<keyword evidence="3" id="KW-1185">Reference proteome</keyword>
<keyword evidence="1" id="KW-0472">Membrane</keyword>
<evidence type="ECO:0000313" key="2">
    <source>
        <dbReference type="EMBL" id="APC39107.1"/>
    </source>
</evidence>
<dbReference type="Proteomes" id="UP000182569">
    <property type="component" value="Chromosome"/>
</dbReference>
<dbReference type="STRING" id="1552.A7L45_03000"/>
<keyword evidence="1" id="KW-1133">Transmembrane helix</keyword>
<dbReference type="Pfam" id="PF12730">
    <property type="entry name" value="ABC2_membrane_4"/>
    <property type="match status" value="1"/>
</dbReference>
<dbReference type="AlphaFoldDB" id="A0A1J0GCV1"/>
<dbReference type="NCBIfam" id="TIGR03732">
    <property type="entry name" value="lanti_perm_MutE"/>
    <property type="match status" value="1"/>
</dbReference>
<feature type="transmembrane region" description="Helical" evidence="1">
    <location>
        <begin position="20"/>
        <end position="39"/>
    </location>
</feature>
<reference evidence="3" key="1">
    <citation type="journal article" date="2016" name="Front. Microbiol.">
        <title>Complete Genome Sequence of Clostridium estertheticum DSM 8809, a Microbe Identified in Spoiled Vacuum Packed Beef.</title>
        <authorList>
            <person name="Yu Z."/>
            <person name="Gunn L."/>
            <person name="Brennan E."/>
            <person name="Reid R."/>
            <person name="Wall P.G."/>
            <person name="Gaora O.P."/>
            <person name="Hurley D."/>
            <person name="Bolton D."/>
            <person name="Fanning S."/>
        </authorList>
    </citation>
    <scope>NUCLEOTIDE SEQUENCE [LARGE SCALE GENOMIC DNA]</scope>
    <source>
        <strain evidence="3">DSM 8809</strain>
    </source>
</reference>
<evidence type="ECO:0008006" key="4">
    <source>
        <dbReference type="Google" id="ProtNLM"/>
    </source>
</evidence>
<feature type="transmembrane region" description="Helical" evidence="1">
    <location>
        <begin position="219"/>
        <end position="242"/>
    </location>
</feature>
<proteinExistence type="predicted"/>
<evidence type="ECO:0000313" key="3">
    <source>
        <dbReference type="Proteomes" id="UP000182569"/>
    </source>
</evidence>
<name>A0A1J0GCV1_9CLOT</name>